<dbReference type="AlphaFoldDB" id="B8KV58"/>
<dbReference type="OrthoDB" id="7055074at2"/>
<dbReference type="Proteomes" id="UP000004699">
    <property type="component" value="Unassembled WGS sequence"/>
</dbReference>
<comment type="similarity">
    <text evidence="1">Belongs to the short-chain dehydrogenases/reductases (SDR) family.</text>
</comment>
<accession>B8KV58</accession>
<dbReference type="PROSITE" id="PS00061">
    <property type="entry name" value="ADH_SHORT"/>
    <property type="match status" value="1"/>
</dbReference>
<dbReference type="STRING" id="565045.NOR51B_349"/>
<dbReference type="Pfam" id="PF13561">
    <property type="entry name" value="adh_short_C2"/>
    <property type="match status" value="1"/>
</dbReference>
<dbReference type="SMART" id="SM00822">
    <property type="entry name" value="PKS_KR"/>
    <property type="match status" value="1"/>
</dbReference>
<dbReference type="CDD" id="cd05233">
    <property type="entry name" value="SDR_c"/>
    <property type="match status" value="1"/>
</dbReference>
<sequence length="263" mass="26845">MDPSNDSALFAGRTVLVTGGASGIGQATAHAFANRGARVGIIDTADTGDIDEEVSRLKAHGIDAAGTRADIANAQQVAHAIALLSEALGPIDTLVNNAGIWEPNPVPESPLQLFDQHIDVNVKGTFHVTQACLPAMLERGRGVIVNVSSVSGIAGRAGDSAYSTSKAAVGMLTRTLAAELGPKGIRINCIAPGAVATPLTAGLRTPEGESAIAALMATHPSPNGRFFIDPEDMADIILFLCSDASKAIHGAVIPADEGLTAVM</sequence>
<organism evidence="5 6">
    <name type="scientific">Luminiphilus syltensis NOR5-1B</name>
    <dbReference type="NCBI Taxonomy" id="565045"/>
    <lineage>
        <taxon>Bacteria</taxon>
        <taxon>Pseudomonadati</taxon>
        <taxon>Pseudomonadota</taxon>
        <taxon>Gammaproteobacteria</taxon>
        <taxon>Cellvibrionales</taxon>
        <taxon>Halieaceae</taxon>
        <taxon>Luminiphilus</taxon>
    </lineage>
</organism>
<dbReference type="RefSeq" id="WP_009019160.1">
    <property type="nucleotide sequence ID" value="NZ_DS999411.1"/>
</dbReference>
<evidence type="ECO:0000256" key="3">
    <source>
        <dbReference type="ARBA" id="ARBA00023027"/>
    </source>
</evidence>
<evidence type="ECO:0000256" key="2">
    <source>
        <dbReference type="ARBA" id="ARBA00023002"/>
    </source>
</evidence>
<gene>
    <name evidence="5" type="ORF">NOR51B_349</name>
</gene>
<feature type="domain" description="Ketoreductase" evidence="4">
    <location>
        <begin position="13"/>
        <end position="193"/>
    </location>
</feature>
<keyword evidence="6" id="KW-1185">Reference proteome</keyword>
<dbReference type="InterPro" id="IPR036291">
    <property type="entry name" value="NAD(P)-bd_dom_sf"/>
</dbReference>
<evidence type="ECO:0000256" key="1">
    <source>
        <dbReference type="ARBA" id="ARBA00006484"/>
    </source>
</evidence>
<dbReference type="PANTHER" id="PTHR24321">
    <property type="entry name" value="DEHYDROGENASES, SHORT CHAIN"/>
    <property type="match status" value="1"/>
</dbReference>
<dbReference type="EMBL" id="DS999411">
    <property type="protein sequence ID" value="EED34412.1"/>
    <property type="molecule type" value="Genomic_DNA"/>
</dbReference>
<protein>
    <submittedName>
        <fullName evidence="5">2,5-dichloro-2,5-cyclohexadiene-1,4-diol dehydrogenase</fullName>
    </submittedName>
</protein>
<dbReference type="eggNOG" id="COG1028">
    <property type="taxonomic scope" value="Bacteria"/>
</dbReference>
<keyword evidence="2" id="KW-0560">Oxidoreductase</keyword>
<dbReference type="InterPro" id="IPR002347">
    <property type="entry name" value="SDR_fam"/>
</dbReference>
<keyword evidence="3" id="KW-0520">NAD</keyword>
<dbReference type="HOGENOM" id="CLU_010194_1_0_6"/>
<dbReference type="InterPro" id="IPR057326">
    <property type="entry name" value="KR_dom"/>
</dbReference>
<dbReference type="SUPFAM" id="SSF51735">
    <property type="entry name" value="NAD(P)-binding Rossmann-fold domains"/>
    <property type="match status" value="1"/>
</dbReference>
<reference evidence="6" key="1">
    <citation type="journal article" date="2013" name="BMC Microbiol.">
        <title>Taxonomy and evolution of bacteriochlorophyll a-containing members of the OM60/NOR5 clade of marine gammaproteobacteria: description of Luminiphilus syltensis gen. nov., sp. nov., reclassification of Haliea rubra as Pseudohaliea rubra gen. nov., comb. nov., and emendation of Chromatocurvus halotolerans.</title>
        <authorList>
            <person name="Spring S."/>
            <person name="Riedel T."/>
            <person name="Sproer C."/>
            <person name="Yan S."/>
            <person name="Harder J."/>
            <person name="Fuchs B.M."/>
        </authorList>
    </citation>
    <scope>NUCLEOTIDE SEQUENCE [LARGE SCALE GENOMIC DNA]</scope>
    <source>
        <strain evidence="6">NOR51-B</strain>
    </source>
</reference>
<evidence type="ECO:0000259" key="4">
    <source>
        <dbReference type="SMART" id="SM00822"/>
    </source>
</evidence>
<dbReference type="FunFam" id="3.40.50.720:FF:000084">
    <property type="entry name" value="Short-chain dehydrogenase reductase"/>
    <property type="match status" value="1"/>
</dbReference>
<dbReference type="InterPro" id="IPR020904">
    <property type="entry name" value="Sc_DH/Rdtase_CS"/>
</dbReference>
<name>B8KV58_9GAMM</name>
<evidence type="ECO:0000313" key="5">
    <source>
        <dbReference type="EMBL" id="EED34412.1"/>
    </source>
</evidence>
<proteinExistence type="inferred from homology"/>
<dbReference type="GO" id="GO:0016491">
    <property type="term" value="F:oxidoreductase activity"/>
    <property type="evidence" value="ECO:0007669"/>
    <property type="project" value="UniProtKB-KW"/>
</dbReference>
<dbReference type="Gene3D" id="3.40.50.720">
    <property type="entry name" value="NAD(P)-binding Rossmann-like Domain"/>
    <property type="match status" value="1"/>
</dbReference>
<dbReference type="PRINTS" id="PR00081">
    <property type="entry name" value="GDHRDH"/>
</dbReference>
<evidence type="ECO:0000313" key="6">
    <source>
        <dbReference type="Proteomes" id="UP000004699"/>
    </source>
</evidence>
<dbReference type="PRINTS" id="PR00080">
    <property type="entry name" value="SDRFAMILY"/>
</dbReference>
<dbReference type="PANTHER" id="PTHR24321:SF8">
    <property type="entry name" value="ESTRADIOL 17-BETA-DEHYDROGENASE 8-RELATED"/>
    <property type="match status" value="1"/>
</dbReference>